<evidence type="ECO:0000259" key="2">
    <source>
        <dbReference type="Pfam" id="PF04909"/>
    </source>
</evidence>
<dbReference type="EMBL" id="CP059472">
    <property type="protein sequence ID" value="QMS98163.1"/>
    <property type="molecule type" value="Genomic_DNA"/>
</dbReference>
<reference evidence="5" key="2">
    <citation type="submission" date="2020-07" db="EMBL/GenBank/DDBJ databases">
        <title>Chryseobacterium sp.cx-624.</title>
        <authorList>
            <person name="Yang C."/>
        </authorList>
    </citation>
    <scope>NUCLEOTIDE SEQUENCE [LARGE SCALE GENOMIC DNA]</scope>
    <source>
        <strain evidence="5">cx-624</strain>
    </source>
</reference>
<accession>A0A7D7QEZ5</accession>
<dbReference type="CDD" id="cd01292">
    <property type="entry name" value="metallo-dependent_hydrolases"/>
    <property type="match status" value="1"/>
</dbReference>
<gene>
    <name evidence="4" type="ORF">H1R16_10740</name>
    <name evidence="3" type="ORF">H2507_04725</name>
</gene>
<keyword evidence="1" id="KW-0456">Lyase</keyword>
<reference evidence="3" key="4">
    <citation type="submission" date="2020-07" db="EMBL/GenBank/DDBJ databases">
        <authorList>
            <person name="Yang C."/>
        </authorList>
    </citation>
    <scope>NUCLEOTIDE SEQUENCE</scope>
    <source>
        <strain evidence="3">Cx-624</strain>
    </source>
</reference>
<protein>
    <submittedName>
        <fullName evidence="4">Amidohydrolase family protein</fullName>
    </submittedName>
</protein>
<dbReference type="Proteomes" id="UP000515349">
    <property type="component" value="Chromosome"/>
</dbReference>
<organism evidence="4 5">
    <name type="scientific">Marnyiella aurantia</name>
    <dbReference type="NCBI Taxonomy" id="2758037"/>
    <lineage>
        <taxon>Bacteria</taxon>
        <taxon>Pseudomonadati</taxon>
        <taxon>Bacteroidota</taxon>
        <taxon>Flavobacteriia</taxon>
        <taxon>Flavobacteriales</taxon>
        <taxon>Weeksellaceae</taxon>
        <taxon>Marnyiella</taxon>
    </lineage>
</organism>
<dbReference type="AlphaFoldDB" id="A0A7D7QEZ5"/>
<dbReference type="EMBL" id="JACEUX010000001">
    <property type="protein sequence ID" value="MBA5246471.1"/>
    <property type="molecule type" value="Genomic_DNA"/>
</dbReference>
<keyword evidence="6" id="KW-1185">Reference proteome</keyword>
<evidence type="ECO:0000256" key="1">
    <source>
        <dbReference type="ARBA" id="ARBA00023239"/>
    </source>
</evidence>
<dbReference type="Gene3D" id="3.20.20.140">
    <property type="entry name" value="Metal-dependent hydrolases"/>
    <property type="match status" value="1"/>
</dbReference>
<evidence type="ECO:0000313" key="4">
    <source>
        <dbReference type="EMBL" id="QMS98163.1"/>
    </source>
</evidence>
<evidence type="ECO:0000313" key="5">
    <source>
        <dbReference type="Proteomes" id="UP000515349"/>
    </source>
</evidence>
<reference evidence="4" key="1">
    <citation type="submission" date="2020-07" db="EMBL/GenBank/DDBJ databases">
        <title>Chryseobacterium sp. CX-624.</title>
        <authorList>
            <person name="Yang C."/>
        </authorList>
    </citation>
    <scope>NUCLEOTIDE SEQUENCE</scope>
    <source>
        <strain evidence="4">CX-624</strain>
    </source>
</reference>
<name>A0A7D7QEZ5_9FLAO</name>
<dbReference type="GO" id="GO:0016831">
    <property type="term" value="F:carboxy-lyase activity"/>
    <property type="evidence" value="ECO:0007669"/>
    <property type="project" value="InterPro"/>
</dbReference>
<dbReference type="KEGG" id="cbau:H1R16_10740"/>
<dbReference type="RefSeq" id="WP_181886551.1">
    <property type="nucleotide sequence ID" value="NZ_CP059472.1"/>
</dbReference>
<dbReference type="InterPro" id="IPR032466">
    <property type="entry name" value="Metal_Hydrolase"/>
</dbReference>
<dbReference type="GO" id="GO:0016787">
    <property type="term" value="F:hydrolase activity"/>
    <property type="evidence" value="ECO:0007669"/>
    <property type="project" value="UniProtKB-KW"/>
</dbReference>
<dbReference type="Pfam" id="PF04909">
    <property type="entry name" value="Amidohydro_2"/>
    <property type="match status" value="1"/>
</dbReference>
<keyword evidence="3" id="KW-0378">Hydrolase</keyword>
<dbReference type="SUPFAM" id="SSF51556">
    <property type="entry name" value="Metallo-dependent hydrolases"/>
    <property type="match status" value="1"/>
</dbReference>
<dbReference type="InterPro" id="IPR032465">
    <property type="entry name" value="ACMSD"/>
</dbReference>
<sequence>MKITCLSAFLLLNMVQMKAQKVFDTHIHGDRDIKIQTSKLRKAGVYKAAVSTSWAAQENYKNNDSIQILKGLMLPCPNGKVPYSLQKCYESGQDFPDPGWVEQQIRENRIHFIGEVLSQYYGIAPSDKTLYPYYALAQKYGLPVGIHSGLAGPNHGSPHFKVSLGNPMLLEPMLQDFPNLNVWIMHAGAPFMDDTIAIMTYYRNLYADLSAVSNPDLFPTEDFRYIMKRLINAGLGDRLMFGSDNGDIEKCLASIKALDFLSQEQKDAVLYKNAERFFQNPGQNKR</sequence>
<reference evidence="6" key="3">
    <citation type="submission" date="2020-07" db="EMBL/GenBank/DDBJ databases">
        <title>Flavobacterium sp. xlx-214.</title>
        <authorList>
            <person name="Yang C."/>
        </authorList>
    </citation>
    <scope>NUCLEOTIDE SEQUENCE [LARGE SCALE GENOMIC DNA]</scope>
    <source>
        <strain evidence="6">CX-624</strain>
    </source>
</reference>
<evidence type="ECO:0000313" key="6">
    <source>
        <dbReference type="Proteomes" id="UP000539710"/>
    </source>
</evidence>
<dbReference type="InterPro" id="IPR006680">
    <property type="entry name" value="Amidohydro-rel"/>
</dbReference>
<proteinExistence type="predicted"/>
<dbReference type="Proteomes" id="UP000539710">
    <property type="component" value="Unassembled WGS sequence"/>
</dbReference>
<feature type="domain" description="Amidohydrolase-related" evidence="2">
    <location>
        <begin position="124"/>
        <end position="278"/>
    </location>
</feature>
<dbReference type="PANTHER" id="PTHR21240">
    <property type="entry name" value="2-AMINO-3-CARBOXYLMUCONATE-6-SEMIALDEHYDE DECARBOXYLASE"/>
    <property type="match status" value="1"/>
</dbReference>
<evidence type="ECO:0000313" key="3">
    <source>
        <dbReference type="EMBL" id="MBA5246471.1"/>
    </source>
</evidence>